<proteinExistence type="predicted"/>
<dbReference type="SUPFAM" id="SSF52777">
    <property type="entry name" value="CoA-dependent acyltransferases"/>
    <property type="match status" value="2"/>
</dbReference>
<dbReference type="Pfam" id="PF00975">
    <property type="entry name" value="Thioesterase"/>
    <property type="match status" value="1"/>
</dbReference>
<evidence type="ECO:0000259" key="3">
    <source>
        <dbReference type="PROSITE" id="PS50075"/>
    </source>
</evidence>
<dbReference type="Proteomes" id="UP000254343">
    <property type="component" value="Unassembled WGS sequence"/>
</dbReference>
<protein>
    <submittedName>
        <fullName evidence="4">Linear gramicidin synthase subunit B</fullName>
    </submittedName>
</protein>
<dbReference type="SMART" id="SM00823">
    <property type="entry name" value="PKS_PP"/>
    <property type="match status" value="1"/>
</dbReference>
<dbReference type="GO" id="GO:0003824">
    <property type="term" value="F:catalytic activity"/>
    <property type="evidence" value="ECO:0007669"/>
    <property type="project" value="InterPro"/>
</dbReference>
<sequence length="780" mass="85540">MELIAPGVPQHHLPFALEVFGKLDLAALQLSLDFIVERHEALRTLFVDDNGTLRQVIGDLRPKVMLVDAPSGPTPDLKTILREQVAAPFDLSRGPLVRLAVVTRAPGVHILVFVLHHIIADNLSLGLFVREIAQAYTSFDARNLPELTPLPWQYADFAIAEAQWLTTRTFHARLQDYTNKLSTKLAQLDFGTRRAVRSGQMGASNLLPVDAATLDRLREVAQETGVTLFTVLLAALQTVLAPYANGPDFVITVPVAGRGSDGAEGIIGPFANAIALKASAHTAQTIAELVADVGHQLVDALEYENVPWDALVRATNPSRSRDAAPLSQVMFSSVAVPSLFQRFGRLPCRPTWVPSPAPTSDLFVTASETPDGLLWIGFDSRPGKVPPRTVSRISNALRIALDQIAYGNINTIEAYPRRGTSNARSSHDPKAVGVITSPAPRLVRKASTASSEHREALEKVIAELWLQFLGSPPAHMREDFFDAGGDSLMAVRLMSALSRRLDRKLPVALFFENPTANGLVNGLTESRSKNEPDHAVTKITEGSDGRLLFMCSAQRNSIQMAKALGPGPTVYKLDVYNLQEQRLLADLPMFDSIEAIAKEFLSRIRAVQPKGPYLLAGGCEGGIVAFEMALQLQQAGEEIALLGQLDTPVRGFFESKAVLRPVRIVKRSFEVWYRRTFRPNAQGYEWHLRIWGGIWPAVRAYYPGHLFDGNVHLFRAARTFGMADVASNWDSRISGQVVIYDVPGGHHDWMEYSQSAATVRAALDEIVPPASTVARKQLVV</sequence>
<dbReference type="OrthoDB" id="9778690at2"/>
<dbReference type="PANTHER" id="PTHR45527">
    <property type="entry name" value="NONRIBOSOMAL PEPTIDE SYNTHETASE"/>
    <property type="match status" value="1"/>
</dbReference>
<dbReference type="GO" id="GO:0043041">
    <property type="term" value="P:amino acid activation for nonribosomal peptide biosynthetic process"/>
    <property type="evidence" value="ECO:0007669"/>
    <property type="project" value="TreeGrafter"/>
</dbReference>
<dbReference type="InterPro" id="IPR029058">
    <property type="entry name" value="AB_hydrolase_fold"/>
</dbReference>
<accession>A0A380WAN7</accession>
<dbReference type="Pfam" id="PF00550">
    <property type="entry name" value="PP-binding"/>
    <property type="match status" value="1"/>
</dbReference>
<dbReference type="PROSITE" id="PS50075">
    <property type="entry name" value="CARRIER"/>
    <property type="match status" value="1"/>
</dbReference>
<dbReference type="SUPFAM" id="SSF53474">
    <property type="entry name" value="alpha/beta-Hydrolases"/>
    <property type="match status" value="1"/>
</dbReference>
<dbReference type="PANTHER" id="PTHR45527:SF1">
    <property type="entry name" value="FATTY ACID SYNTHASE"/>
    <property type="match status" value="1"/>
</dbReference>
<feature type="domain" description="Carrier" evidence="3">
    <location>
        <begin position="452"/>
        <end position="527"/>
    </location>
</feature>
<keyword evidence="2" id="KW-0597">Phosphoprotein</keyword>
<dbReference type="InterPro" id="IPR009081">
    <property type="entry name" value="PP-bd_ACP"/>
</dbReference>
<dbReference type="InterPro" id="IPR020806">
    <property type="entry name" value="PKS_PP-bd"/>
</dbReference>
<dbReference type="Gene3D" id="3.30.559.10">
    <property type="entry name" value="Chloramphenicol acetyltransferase-like domain"/>
    <property type="match status" value="1"/>
</dbReference>
<evidence type="ECO:0000313" key="4">
    <source>
        <dbReference type="EMBL" id="SUU85962.1"/>
    </source>
</evidence>
<dbReference type="Gene3D" id="3.30.559.30">
    <property type="entry name" value="Nonribosomal peptide synthetase, condensation domain"/>
    <property type="match status" value="1"/>
</dbReference>
<name>A0A380WAN7_AFIFE</name>
<dbReference type="CDD" id="cd19531">
    <property type="entry name" value="LCL_NRPS-like"/>
    <property type="match status" value="1"/>
</dbReference>
<dbReference type="InterPro" id="IPR036736">
    <property type="entry name" value="ACP-like_sf"/>
</dbReference>
<evidence type="ECO:0000313" key="5">
    <source>
        <dbReference type="Proteomes" id="UP000254343"/>
    </source>
</evidence>
<gene>
    <name evidence="4" type="primary">lgrB_1</name>
    <name evidence="4" type="ORF">NCTC12722_03180</name>
</gene>
<evidence type="ECO:0000256" key="2">
    <source>
        <dbReference type="ARBA" id="ARBA00022553"/>
    </source>
</evidence>
<evidence type="ECO:0000256" key="1">
    <source>
        <dbReference type="ARBA" id="ARBA00022450"/>
    </source>
</evidence>
<dbReference type="SUPFAM" id="SSF47336">
    <property type="entry name" value="ACP-like"/>
    <property type="match status" value="1"/>
</dbReference>
<dbReference type="Gene3D" id="3.40.50.1820">
    <property type="entry name" value="alpha/beta hydrolase"/>
    <property type="match status" value="1"/>
</dbReference>
<dbReference type="AlphaFoldDB" id="A0A380WAN7"/>
<dbReference type="Pfam" id="PF00668">
    <property type="entry name" value="Condensation"/>
    <property type="match status" value="1"/>
</dbReference>
<reference evidence="4 5" key="1">
    <citation type="submission" date="2018-06" db="EMBL/GenBank/DDBJ databases">
        <authorList>
            <consortium name="Pathogen Informatics"/>
            <person name="Doyle S."/>
        </authorList>
    </citation>
    <scope>NUCLEOTIDE SEQUENCE [LARGE SCALE GENOMIC DNA]</scope>
    <source>
        <strain evidence="4 5">NCTC12722</strain>
    </source>
</reference>
<dbReference type="GO" id="GO:0005737">
    <property type="term" value="C:cytoplasm"/>
    <property type="evidence" value="ECO:0007669"/>
    <property type="project" value="TreeGrafter"/>
</dbReference>
<dbReference type="GO" id="GO:0044550">
    <property type="term" value="P:secondary metabolite biosynthetic process"/>
    <property type="evidence" value="ECO:0007669"/>
    <property type="project" value="TreeGrafter"/>
</dbReference>
<dbReference type="EMBL" id="UIGB01000001">
    <property type="protein sequence ID" value="SUU85962.1"/>
    <property type="molecule type" value="Genomic_DNA"/>
</dbReference>
<dbReference type="InterPro" id="IPR001242">
    <property type="entry name" value="Condensation_dom"/>
</dbReference>
<keyword evidence="1" id="KW-0596">Phosphopantetheine</keyword>
<dbReference type="GO" id="GO:0031177">
    <property type="term" value="F:phosphopantetheine binding"/>
    <property type="evidence" value="ECO:0007669"/>
    <property type="project" value="InterPro"/>
</dbReference>
<dbReference type="InterPro" id="IPR023213">
    <property type="entry name" value="CAT-like_dom_sf"/>
</dbReference>
<organism evidence="4 5">
    <name type="scientific">Afipia felis</name>
    <name type="common">Cat scratch disease bacillus</name>
    <dbReference type="NCBI Taxonomy" id="1035"/>
    <lineage>
        <taxon>Bacteria</taxon>
        <taxon>Pseudomonadati</taxon>
        <taxon>Pseudomonadota</taxon>
        <taxon>Alphaproteobacteria</taxon>
        <taxon>Hyphomicrobiales</taxon>
        <taxon>Nitrobacteraceae</taxon>
        <taxon>Afipia</taxon>
    </lineage>
</organism>
<dbReference type="InterPro" id="IPR001031">
    <property type="entry name" value="Thioesterase"/>
</dbReference>